<proteinExistence type="predicted"/>
<sequence length="77" mass="9102">MSIKYNHDTKKINLDTEQNMEKEENAFDVDTEINVSTNTLSEPIVVIKVPWINLYDQIEMEHEIGKLIDLDNEELFY</sequence>
<reference evidence="1 2" key="1">
    <citation type="submission" date="2013-02" db="EMBL/GenBank/DDBJ databases">
        <title>The Genome Sequence of Plasmodium vinckei petteri CR.</title>
        <authorList>
            <consortium name="The Broad Institute Genome Sequencing Platform"/>
            <consortium name="The Broad Institute Genome Sequencing Center for Infectious Disease"/>
            <person name="Neafsey D."/>
            <person name="Cheeseman I."/>
            <person name="Volkman S."/>
            <person name="Adams J."/>
            <person name="Walker B."/>
            <person name="Young S.K."/>
            <person name="Zeng Q."/>
            <person name="Gargeya S."/>
            <person name="Fitzgerald M."/>
            <person name="Haas B."/>
            <person name="Abouelleil A."/>
            <person name="Alvarado L."/>
            <person name="Arachchi H.M."/>
            <person name="Berlin A.M."/>
            <person name="Chapman S.B."/>
            <person name="Dewar J."/>
            <person name="Goldberg J."/>
            <person name="Griggs A."/>
            <person name="Gujja S."/>
            <person name="Hansen M."/>
            <person name="Howarth C."/>
            <person name="Imamovic A."/>
            <person name="Larimer J."/>
            <person name="McCowan C."/>
            <person name="Murphy C."/>
            <person name="Neiman D."/>
            <person name="Pearson M."/>
            <person name="Priest M."/>
            <person name="Roberts A."/>
            <person name="Saif S."/>
            <person name="Shea T."/>
            <person name="Sisk P."/>
            <person name="Sykes S."/>
            <person name="Wortman J."/>
            <person name="Nusbaum C."/>
            <person name="Birren B."/>
        </authorList>
    </citation>
    <scope>NUCLEOTIDE SEQUENCE [LARGE SCALE GENOMIC DNA]</scope>
    <source>
        <strain evidence="1 2">CR</strain>
    </source>
</reference>
<name>W7B2P7_PLAVN</name>
<accession>W7B2P7</accession>
<dbReference type="Proteomes" id="UP000030659">
    <property type="component" value="Unassembled WGS sequence"/>
</dbReference>
<organism evidence="1 2">
    <name type="scientific">Plasmodium vinckei petteri</name>
    <dbReference type="NCBI Taxonomy" id="138298"/>
    <lineage>
        <taxon>Eukaryota</taxon>
        <taxon>Sar</taxon>
        <taxon>Alveolata</taxon>
        <taxon>Apicomplexa</taxon>
        <taxon>Aconoidasida</taxon>
        <taxon>Haemosporida</taxon>
        <taxon>Plasmodiidae</taxon>
        <taxon>Plasmodium</taxon>
        <taxon>Plasmodium (Vinckeia)</taxon>
    </lineage>
</organism>
<evidence type="ECO:0000313" key="1">
    <source>
        <dbReference type="EMBL" id="EUD72041.1"/>
    </source>
</evidence>
<dbReference type="AlphaFoldDB" id="W7B2P7"/>
<dbReference type="EMBL" id="KI965399">
    <property type="protein sequence ID" value="EUD72041.1"/>
    <property type="molecule type" value="Genomic_DNA"/>
</dbReference>
<protein>
    <submittedName>
        <fullName evidence="1">Uncharacterized protein</fullName>
    </submittedName>
</protein>
<gene>
    <name evidence="1" type="ORF">YYG_02742</name>
</gene>
<evidence type="ECO:0000313" key="2">
    <source>
        <dbReference type="Proteomes" id="UP000030659"/>
    </source>
</evidence>